<reference evidence="1 2" key="2">
    <citation type="submission" date="2018-11" db="EMBL/GenBank/DDBJ databases">
        <authorList>
            <consortium name="Pathogen Informatics"/>
        </authorList>
    </citation>
    <scope>NUCLEOTIDE SEQUENCE [LARGE SCALE GENOMIC DNA]</scope>
</reference>
<accession>A0A183DEE6</accession>
<reference evidence="3" key="1">
    <citation type="submission" date="2016-06" db="UniProtKB">
        <authorList>
            <consortium name="WormBaseParasite"/>
        </authorList>
    </citation>
    <scope>IDENTIFICATION</scope>
</reference>
<sequence length="204" mass="22513">MHQEEEPQKLLFQWFFEAAVQQFILEEVLKAEEEQQEVLQSSLVAGSSPLSATLATSTTPTTPFVHRVTTTALPAFENRALSKHSLNLRQLGNCLVQHPSPQQEQVPLPGVPPHLEPQNRRSQFSKIRDLCELGSSVEPAKIGPLIDRSKNRLRGLQEGVTVSFKCCKTEACCFSINACGQSVDGVYCTETTASEKTSCMAILQ</sequence>
<evidence type="ECO:0000313" key="2">
    <source>
        <dbReference type="Proteomes" id="UP000271098"/>
    </source>
</evidence>
<evidence type="ECO:0000313" key="1">
    <source>
        <dbReference type="EMBL" id="VDK57163.1"/>
    </source>
</evidence>
<proteinExistence type="predicted"/>
<dbReference type="WBParaSite" id="GPUH_0000709601-mRNA-1">
    <property type="protein sequence ID" value="GPUH_0000709601-mRNA-1"/>
    <property type="gene ID" value="GPUH_0000709601"/>
</dbReference>
<organism evidence="3">
    <name type="scientific">Gongylonema pulchrum</name>
    <dbReference type="NCBI Taxonomy" id="637853"/>
    <lineage>
        <taxon>Eukaryota</taxon>
        <taxon>Metazoa</taxon>
        <taxon>Ecdysozoa</taxon>
        <taxon>Nematoda</taxon>
        <taxon>Chromadorea</taxon>
        <taxon>Rhabditida</taxon>
        <taxon>Spirurina</taxon>
        <taxon>Spiruromorpha</taxon>
        <taxon>Spiruroidea</taxon>
        <taxon>Gongylonematidae</taxon>
        <taxon>Gongylonema</taxon>
    </lineage>
</organism>
<keyword evidence="2" id="KW-1185">Reference proteome</keyword>
<evidence type="ECO:0000313" key="3">
    <source>
        <dbReference type="WBParaSite" id="GPUH_0000709601-mRNA-1"/>
    </source>
</evidence>
<dbReference type="AlphaFoldDB" id="A0A183DEE6"/>
<gene>
    <name evidence="1" type="ORF">GPUH_LOCUS7087</name>
</gene>
<protein>
    <submittedName>
        <fullName evidence="3">EB domain-containing protein</fullName>
    </submittedName>
</protein>
<dbReference type="EMBL" id="UYRT01017753">
    <property type="protein sequence ID" value="VDK57163.1"/>
    <property type="molecule type" value="Genomic_DNA"/>
</dbReference>
<name>A0A183DEE6_9BILA</name>
<dbReference type="Proteomes" id="UP000271098">
    <property type="component" value="Unassembled WGS sequence"/>
</dbReference>